<dbReference type="InterPro" id="IPR035906">
    <property type="entry name" value="MetI-like_sf"/>
</dbReference>
<evidence type="ECO:0000313" key="10">
    <source>
        <dbReference type="Proteomes" id="UP000046155"/>
    </source>
</evidence>
<dbReference type="GO" id="GO:0005886">
    <property type="term" value="C:plasma membrane"/>
    <property type="evidence" value="ECO:0007669"/>
    <property type="project" value="UniProtKB-SubCell"/>
</dbReference>
<organism evidence="9 10">
    <name type="scientific">Syntrophaceticus schinkii</name>
    <dbReference type="NCBI Taxonomy" id="499207"/>
    <lineage>
        <taxon>Bacteria</taxon>
        <taxon>Bacillati</taxon>
        <taxon>Bacillota</taxon>
        <taxon>Clostridia</taxon>
        <taxon>Thermoanaerobacterales</taxon>
        <taxon>Thermoanaerobacterales Family III. Incertae Sedis</taxon>
        <taxon>Syntrophaceticus</taxon>
    </lineage>
</organism>
<accession>A0A0B7MJ92</accession>
<feature type="transmembrane region" description="Helical" evidence="7">
    <location>
        <begin position="160"/>
        <end position="186"/>
    </location>
</feature>
<feature type="transmembrane region" description="Helical" evidence="7">
    <location>
        <begin position="206"/>
        <end position="232"/>
    </location>
</feature>
<keyword evidence="10" id="KW-1185">Reference proteome</keyword>
<dbReference type="Pfam" id="PF00528">
    <property type="entry name" value="BPD_transp_1"/>
    <property type="match status" value="1"/>
</dbReference>
<sequence>MAAAFVQSGFRVLFDQSAAGAISDPVSVSGDDSPGLHQLAVIFADRCSRRIISALYKDTWLDLGLRFFAILGVSIPGFWLSYLMIIFFALQLKLLPVSGYGSFSNLIMPSIALGLGMAGLTTRMLRASLLEVLQQDYLNTARAHGIRENKVLFKYALKNAMIPVLTVVALQMGFLLSGTVIIESIFGWPGLGKLILEGIYTRDFPVIQGCVLFIAVCFILINTGVDLVYSWLDPRISWAEER</sequence>
<evidence type="ECO:0000313" key="9">
    <source>
        <dbReference type="EMBL" id="CEO90125.1"/>
    </source>
</evidence>
<keyword evidence="6 7" id="KW-0472">Membrane</keyword>
<reference evidence="10" key="1">
    <citation type="submission" date="2015-01" db="EMBL/GenBank/DDBJ databases">
        <authorList>
            <person name="Manzoor Shahid"/>
            <person name="Zubair Saima"/>
        </authorList>
    </citation>
    <scope>NUCLEOTIDE SEQUENCE [LARGE SCALE GENOMIC DNA]</scope>
    <source>
        <strain evidence="10">Sp3</strain>
    </source>
</reference>
<protein>
    <submittedName>
        <fullName evidence="9">Putative peptide transporter permease subunit: membrane component of ABC superfamily (Part 2)</fullName>
    </submittedName>
</protein>
<dbReference type="AlphaFoldDB" id="A0A0B7MJ92"/>
<evidence type="ECO:0000256" key="7">
    <source>
        <dbReference type="RuleBase" id="RU363032"/>
    </source>
</evidence>
<dbReference type="Gene3D" id="1.10.3720.10">
    <property type="entry name" value="MetI-like"/>
    <property type="match status" value="1"/>
</dbReference>
<evidence type="ECO:0000259" key="8">
    <source>
        <dbReference type="PROSITE" id="PS50928"/>
    </source>
</evidence>
<gene>
    <name evidence="9" type="ORF">SSCH_730024</name>
</gene>
<dbReference type="GO" id="GO:0055085">
    <property type="term" value="P:transmembrane transport"/>
    <property type="evidence" value="ECO:0007669"/>
    <property type="project" value="InterPro"/>
</dbReference>
<feature type="domain" description="ABC transmembrane type-1" evidence="8">
    <location>
        <begin position="35"/>
        <end position="229"/>
    </location>
</feature>
<dbReference type="InterPro" id="IPR000515">
    <property type="entry name" value="MetI-like"/>
</dbReference>
<dbReference type="PANTHER" id="PTHR43163:SF6">
    <property type="entry name" value="DIPEPTIDE TRANSPORT SYSTEM PERMEASE PROTEIN DPPB-RELATED"/>
    <property type="match status" value="1"/>
</dbReference>
<evidence type="ECO:0000256" key="2">
    <source>
        <dbReference type="ARBA" id="ARBA00022448"/>
    </source>
</evidence>
<evidence type="ECO:0000256" key="3">
    <source>
        <dbReference type="ARBA" id="ARBA00022475"/>
    </source>
</evidence>
<feature type="transmembrane region" description="Helical" evidence="7">
    <location>
        <begin position="102"/>
        <end position="120"/>
    </location>
</feature>
<keyword evidence="2 7" id="KW-0813">Transport</keyword>
<comment type="similarity">
    <text evidence="7">Belongs to the binding-protein-dependent transport system permease family.</text>
</comment>
<dbReference type="CDD" id="cd06261">
    <property type="entry name" value="TM_PBP2"/>
    <property type="match status" value="1"/>
</dbReference>
<feature type="transmembrane region" description="Helical" evidence="7">
    <location>
        <begin position="67"/>
        <end position="90"/>
    </location>
</feature>
<dbReference type="Proteomes" id="UP000046155">
    <property type="component" value="Unassembled WGS sequence"/>
</dbReference>
<comment type="subcellular location">
    <subcellularLocation>
        <location evidence="1 7">Cell membrane</location>
        <topology evidence="1 7">Multi-pass membrane protein</topology>
    </subcellularLocation>
</comment>
<evidence type="ECO:0000256" key="6">
    <source>
        <dbReference type="ARBA" id="ARBA00023136"/>
    </source>
</evidence>
<evidence type="ECO:0000256" key="1">
    <source>
        <dbReference type="ARBA" id="ARBA00004651"/>
    </source>
</evidence>
<evidence type="ECO:0000256" key="4">
    <source>
        <dbReference type="ARBA" id="ARBA00022692"/>
    </source>
</evidence>
<name>A0A0B7MJ92_9FIRM</name>
<keyword evidence="5 7" id="KW-1133">Transmembrane helix</keyword>
<proteinExistence type="inferred from homology"/>
<dbReference type="PROSITE" id="PS50928">
    <property type="entry name" value="ABC_TM1"/>
    <property type="match status" value="1"/>
</dbReference>
<keyword evidence="3" id="KW-1003">Cell membrane</keyword>
<evidence type="ECO:0000256" key="5">
    <source>
        <dbReference type="ARBA" id="ARBA00022989"/>
    </source>
</evidence>
<keyword evidence="4 7" id="KW-0812">Transmembrane</keyword>
<dbReference type="SUPFAM" id="SSF161098">
    <property type="entry name" value="MetI-like"/>
    <property type="match status" value="1"/>
</dbReference>
<dbReference type="EMBL" id="CDRZ01000273">
    <property type="protein sequence ID" value="CEO90125.1"/>
    <property type="molecule type" value="Genomic_DNA"/>
</dbReference>
<dbReference type="PANTHER" id="PTHR43163">
    <property type="entry name" value="DIPEPTIDE TRANSPORT SYSTEM PERMEASE PROTEIN DPPB-RELATED"/>
    <property type="match status" value="1"/>
</dbReference>